<organism evidence="2 3">
    <name type="scientific">Didymella heteroderae</name>
    <dbReference type="NCBI Taxonomy" id="1769908"/>
    <lineage>
        <taxon>Eukaryota</taxon>
        <taxon>Fungi</taxon>
        <taxon>Dikarya</taxon>
        <taxon>Ascomycota</taxon>
        <taxon>Pezizomycotina</taxon>
        <taxon>Dothideomycetes</taxon>
        <taxon>Pleosporomycetidae</taxon>
        <taxon>Pleosporales</taxon>
        <taxon>Pleosporineae</taxon>
        <taxon>Didymellaceae</taxon>
        <taxon>Didymella</taxon>
    </lineage>
</organism>
<dbReference type="Proteomes" id="UP000758155">
    <property type="component" value="Unassembled WGS sequence"/>
</dbReference>
<dbReference type="OrthoDB" id="3784941at2759"/>
<feature type="region of interest" description="Disordered" evidence="1">
    <location>
        <begin position="1"/>
        <end position="76"/>
    </location>
</feature>
<feature type="compositionally biased region" description="Basic and acidic residues" evidence="1">
    <location>
        <begin position="47"/>
        <end position="69"/>
    </location>
</feature>
<evidence type="ECO:0000313" key="2">
    <source>
        <dbReference type="EMBL" id="KAF3040759.1"/>
    </source>
</evidence>
<protein>
    <submittedName>
        <fullName evidence="2">Uncharacterized protein</fullName>
    </submittedName>
</protein>
<dbReference type="EMBL" id="SWKV01000024">
    <property type="protein sequence ID" value="KAF3040759.1"/>
    <property type="molecule type" value="Genomic_DNA"/>
</dbReference>
<evidence type="ECO:0000313" key="3">
    <source>
        <dbReference type="Proteomes" id="UP000758155"/>
    </source>
</evidence>
<proteinExistence type="predicted"/>
<evidence type="ECO:0000256" key="1">
    <source>
        <dbReference type="SAM" id="MobiDB-lite"/>
    </source>
</evidence>
<keyword evidence="3" id="KW-1185">Reference proteome</keyword>
<sequence length="176" mass="19503">MEVTKSEMAASDAVHNVDATSQTGTEMTTLRENEVEEIAPIATHTESQARPKSLDEPFKAKDTVTEADAKPGQYTSEKPVMVTRLDRLGEEPALIDCPFCKECRQTRILQVAHKPHEGKVEVKLPEDKTKEMSMYAKPGQEVSKYAKPTKEAKSYALPSVQWERNQAAKAAKAQAT</sequence>
<gene>
    <name evidence="2" type="ORF">E8E12_009162</name>
</gene>
<accession>A0A9P5C192</accession>
<reference evidence="2" key="1">
    <citation type="submission" date="2019-04" db="EMBL/GenBank/DDBJ databases">
        <title>Sequencing of skin fungus with MAO and IRED activity.</title>
        <authorList>
            <person name="Marsaioli A.J."/>
            <person name="Bonatto J.M.C."/>
            <person name="Reis Junior O."/>
        </authorList>
    </citation>
    <scope>NUCLEOTIDE SEQUENCE</scope>
    <source>
        <strain evidence="2">28M1</strain>
    </source>
</reference>
<dbReference type="AlphaFoldDB" id="A0A9P5C192"/>
<name>A0A9P5C192_9PLEO</name>
<comment type="caution">
    <text evidence="2">The sequence shown here is derived from an EMBL/GenBank/DDBJ whole genome shotgun (WGS) entry which is preliminary data.</text>
</comment>
<feature type="compositionally biased region" description="Polar residues" evidence="1">
    <location>
        <begin position="18"/>
        <end position="30"/>
    </location>
</feature>